<dbReference type="SUPFAM" id="SSF47413">
    <property type="entry name" value="lambda repressor-like DNA-binding domains"/>
    <property type="match status" value="1"/>
</dbReference>
<protein>
    <submittedName>
        <fullName evidence="5">LacI family transcriptional regulator</fullName>
    </submittedName>
</protein>
<evidence type="ECO:0000256" key="1">
    <source>
        <dbReference type="ARBA" id="ARBA00023015"/>
    </source>
</evidence>
<evidence type="ECO:0000259" key="4">
    <source>
        <dbReference type="PROSITE" id="PS50932"/>
    </source>
</evidence>
<dbReference type="SMART" id="SM00354">
    <property type="entry name" value="HTH_LACI"/>
    <property type="match status" value="1"/>
</dbReference>
<dbReference type="CDD" id="cd06267">
    <property type="entry name" value="PBP1_LacI_sugar_binding-like"/>
    <property type="match status" value="1"/>
</dbReference>
<keyword evidence="6" id="KW-1185">Reference proteome</keyword>
<dbReference type="InterPro" id="IPR000843">
    <property type="entry name" value="HTH_LacI"/>
</dbReference>
<feature type="domain" description="HTH lacI-type" evidence="4">
    <location>
        <begin position="8"/>
        <end position="62"/>
    </location>
</feature>
<dbReference type="InterPro" id="IPR028082">
    <property type="entry name" value="Peripla_BP_I"/>
</dbReference>
<dbReference type="EMBL" id="BMCU01000003">
    <property type="protein sequence ID" value="GGG13426.1"/>
    <property type="molecule type" value="Genomic_DNA"/>
</dbReference>
<dbReference type="SUPFAM" id="SSF53822">
    <property type="entry name" value="Periplasmic binding protein-like I"/>
    <property type="match status" value="1"/>
</dbReference>
<dbReference type="GO" id="GO:0000976">
    <property type="term" value="F:transcription cis-regulatory region binding"/>
    <property type="evidence" value="ECO:0007669"/>
    <property type="project" value="TreeGrafter"/>
</dbReference>
<keyword evidence="2" id="KW-0238">DNA-binding</keyword>
<dbReference type="CDD" id="cd01392">
    <property type="entry name" value="HTH_LacI"/>
    <property type="match status" value="1"/>
</dbReference>
<evidence type="ECO:0000313" key="6">
    <source>
        <dbReference type="Proteomes" id="UP000654257"/>
    </source>
</evidence>
<dbReference type="InterPro" id="IPR010982">
    <property type="entry name" value="Lambda_DNA-bd_dom_sf"/>
</dbReference>
<dbReference type="PANTHER" id="PTHR30146:SF155">
    <property type="entry name" value="ALANINE RACEMASE"/>
    <property type="match status" value="1"/>
</dbReference>
<accession>A0A917FW19</accession>
<dbReference type="Gene3D" id="1.10.260.40">
    <property type="entry name" value="lambda repressor-like DNA-binding domains"/>
    <property type="match status" value="1"/>
</dbReference>
<dbReference type="GO" id="GO:0003700">
    <property type="term" value="F:DNA-binding transcription factor activity"/>
    <property type="evidence" value="ECO:0007669"/>
    <property type="project" value="TreeGrafter"/>
</dbReference>
<dbReference type="RefSeq" id="WP_188545602.1">
    <property type="nucleotide sequence ID" value="NZ_BMCU01000003.1"/>
</dbReference>
<comment type="caution">
    <text evidence="5">The sequence shown here is derived from an EMBL/GenBank/DDBJ whole genome shotgun (WGS) entry which is preliminary data.</text>
</comment>
<name>A0A917FW19_9NOCA</name>
<reference evidence="5" key="2">
    <citation type="submission" date="2020-09" db="EMBL/GenBank/DDBJ databases">
        <authorList>
            <person name="Sun Q."/>
            <person name="Sedlacek I."/>
        </authorList>
    </citation>
    <scope>NUCLEOTIDE SEQUENCE</scope>
    <source>
        <strain evidence="5">CCM 7905</strain>
    </source>
</reference>
<gene>
    <name evidence="5" type="primary">lacI</name>
    <name evidence="5" type="ORF">GCM10007304_29360</name>
</gene>
<dbReference type="InterPro" id="IPR046335">
    <property type="entry name" value="LacI/GalR-like_sensor"/>
</dbReference>
<dbReference type="AlphaFoldDB" id="A0A917FW19"/>
<organism evidence="5 6">
    <name type="scientific">Rhodococcoides trifolii</name>
    <dbReference type="NCBI Taxonomy" id="908250"/>
    <lineage>
        <taxon>Bacteria</taxon>
        <taxon>Bacillati</taxon>
        <taxon>Actinomycetota</taxon>
        <taxon>Actinomycetes</taxon>
        <taxon>Mycobacteriales</taxon>
        <taxon>Nocardiaceae</taxon>
        <taxon>Rhodococcoides</taxon>
    </lineage>
</organism>
<dbReference type="Gene3D" id="3.40.50.2300">
    <property type="match status" value="2"/>
</dbReference>
<proteinExistence type="predicted"/>
<dbReference type="Proteomes" id="UP000654257">
    <property type="component" value="Unassembled WGS sequence"/>
</dbReference>
<keyword evidence="3" id="KW-0804">Transcription</keyword>
<evidence type="ECO:0000313" key="5">
    <source>
        <dbReference type="EMBL" id="GGG13426.1"/>
    </source>
</evidence>
<dbReference type="Pfam" id="PF00356">
    <property type="entry name" value="LacI"/>
    <property type="match status" value="1"/>
</dbReference>
<reference evidence="5" key="1">
    <citation type="journal article" date="2014" name="Int. J. Syst. Evol. Microbiol.">
        <title>Complete genome sequence of Corynebacterium casei LMG S-19264T (=DSM 44701T), isolated from a smear-ripened cheese.</title>
        <authorList>
            <consortium name="US DOE Joint Genome Institute (JGI-PGF)"/>
            <person name="Walter F."/>
            <person name="Albersmeier A."/>
            <person name="Kalinowski J."/>
            <person name="Ruckert C."/>
        </authorList>
    </citation>
    <scope>NUCLEOTIDE SEQUENCE</scope>
    <source>
        <strain evidence="5">CCM 7905</strain>
    </source>
</reference>
<sequence length="340" mass="36074">MTDTRRTPTIRSVAAHAGVSKSLVSLVLRGSPNVSADKRAAVERAIADLGYRPNLSARSLTQQRTHIVGILVNDLRNPWFIDCLDGMNTVFDSNDLKMFLGDGRLDRSSDESLLHSFLEMRLDGLVLVGTREPSSIITEAAAAIPTVVVASRDLELPHVDVVANDDRAGTGLAVEHLLALGHRQITHIAGSFGAVAAIRAGAYREVMESHGLGSRVAVELCDMTEEGGYRAAVRALAAPTKPTALYAVNDIAAVGAMTACQELGVAVPQDVSVVGYDNTSVAQLRHVWLTSVDNASADLGVRAARALLARIDEPGSPAALELVDPRLHIRGSTSAPIRDT</sequence>
<keyword evidence="1" id="KW-0805">Transcription regulation</keyword>
<dbReference type="PROSITE" id="PS50932">
    <property type="entry name" value="HTH_LACI_2"/>
    <property type="match status" value="1"/>
</dbReference>
<evidence type="ECO:0000256" key="2">
    <source>
        <dbReference type="ARBA" id="ARBA00023125"/>
    </source>
</evidence>
<dbReference type="PANTHER" id="PTHR30146">
    <property type="entry name" value="LACI-RELATED TRANSCRIPTIONAL REPRESSOR"/>
    <property type="match status" value="1"/>
</dbReference>
<evidence type="ECO:0000256" key="3">
    <source>
        <dbReference type="ARBA" id="ARBA00023163"/>
    </source>
</evidence>
<dbReference type="Pfam" id="PF13377">
    <property type="entry name" value="Peripla_BP_3"/>
    <property type="match status" value="1"/>
</dbReference>